<evidence type="ECO:0000256" key="8">
    <source>
        <dbReference type="ARBA" id="ARBA00031344"/>
    </source>
</evidence>
<comment type="caution">
    <text evidence="11">The sequence shown here is derived from an EMBL/GenBank/DDBJ whole genome shotgun (WGS) entry which is preliminary data.</text>
</comment>
<keyword evidence="4" id="KW-0813">Transport</keyword>
<dbReference type="Proteomes" id="UP001314263">
    <property type="component" value="Unassembled WGS sequence"/>
</dbReference>
<dbReference type="Pfam" id="PF06148">
    <property type="entry name" value="COG2_N"/>
    <property type="match status" value="1"/>
</dbReference>
<dbReference type="GO" id="GO:0000139">
    <property type="term" value="C:Golgi membrane"/>
    <property type="evidence" value="ECO:0007669"/>
    <property type="project" value="UniProtKB-SubCell"/>
</dbReference>
<keyword evidence="6" id="KW-0333">Golgi apparatus</keyword>
<dbReference type="GO" id="GO:0017119">
    <property type="term" value="C:Golgi transport complex"/>
    <property type="evidence" value="ECO:0007669"/>
    <property type="project" value="TreeGrafter"/>
</dbReference>
<evidence type="ECO:0000313" key="12">
    <source>
        <dbReference type="Proteomes" id="UP001314263"/>
    </source>
</evidence>
<dbReference type="EMBL" id="CAUYUE010000008">
    <property type="protein sequence ID" value="CAK0783579.1"/>
    <property type="molecule type" value="Genomic_DNA"/>
</dbReference>
<comment type="subcellular location">
    <subcellularLocation>
        <location evidence="1">Golgi apparatus membrane</location>
        <topology evidence="1">Peripheral membrane protein</topology>
    </subcellularLocation>
</comment>
<dbReference type="GO" id="GO:0007030">
    <property type="term" value="P:Golgi organization"/>
    <property type="evidence" value="ECO:0007669"/>
    <property type="project" value="InterPro"/>
</dbReference>
<evidence type="ECO:0000256" key="7">
    <source>
        <dbReference type="ARBA" id="ARBA00023136"/>
    </source>
</evidence>
<keyword evidence="7" id="KW-0472">Membrane</keyword>
<organism evidence="11 12">
    <name type="scientific">Coccomyxa viridis</name>
    <dbReference type="NCBI Taxonomy" id="1274662"/>
    <lineage>
        <taxon>Eukaryota</taxon>
        <taxon>Viridiplantae</taxon>
        <taxon>Chlorophyta</taxon>
        <taxon>core chlorophytes</taxon>
        <taxon>Trebouxiophyceae</taxon>
        <taxon>Trebouxiophyceae incertae sedis</taxon>
        <taxon>Coccomyxaceae</taxon>
        <taxon>Coccomyxa</taxon>
    </lineage>
</organism>
<feature type="domain" description="Conserved oligomeric Golgi complex subunit 2 N-terminal" evidence="9">
    <location>
        <begin position="29"/>
        <end position="102"/>
    </location>
</feature>
<reference evidence="11 12" key="1">
    <citation type="submission" date="2023-10" db="EMBL/GenBank/DDBJ databases">
        <authorList>
            <person name="Maclean D."/>
            <person name="Macfadyen A."/>
        </authorList>
    </citation>
    <scope>NUCLEOTIDE SEQUENCE [LARGE SCALE GENOMIC DNA]</scope>
</reference>
<dbReference type="PANTHER" id="PTHR12961:SF0">
    <property type="entry name" value="CONSERVED OLIGOMERIC GOLGI COMPLEX SUBUNIT 2"/>
    <property type="match status" value="1"/>
</dbReference>
<evidence type="ECO:0000259" key="9">
    <source>
        <dbReference type="Pfam" id="PF06148"/>
    </source>
</evidence>
<protein>
    <recommendedName>
        <fullName evidence="3">Conserved oligomeric Golgi complex subunit 2</fullName>
    </recommendedName>
    <alternativeName>
        <fullName evidence="8">Component of oligomeric Golgi complex 2</fullName>
    </alternativeName>
</protein>
<evidence type="ECO:0000256" key="5">
    <source>
        <dbReference type="ARBA" id="ARBA00022927"/>
    </source>
</evidence>
<accession>A0AAV1I942</accession>
<dbReference type="InterPro" id="IPR024603">
    <property type="entry name" value="COG_complex_COG2_C"/>
</dbReference>
<evidence type="ECO:0000256" key="6">
    <source>
        <dbReference type="ARBA" id="ARBA00023034"/>
    </source>
</evidence>
<evidence type="ECO:0000313" key="11">
    <source>
        <dbReference type="EMBL" id="CAK0783579.1"/>
    </source>
</evidence>
<gene>
    <name evidence="11" type="ORF">CVIRNUC_006778</name>
</gene>
<evidence type="ECO:0000256" key="1">
    <source>
        <dbReference type="ARBA" id="ARBA00004395"/>
    </source>
</evidence>
<sequence>MTAEVQPVPFNPTKIVASTSEGRGSESQWFDSERFLDPAFNAEQYVADLRRYVPLETLSSELDAYLSVLKNRLLEVINEHYADFVSLSSRLVNVDSDVQRMQRPLMEIKEKLLAVRNNVSGALQSLQDGLKRRQDIAAVRALLEVMQDTAHVMAKVEKLLSEISSLEKGGKQQRPDSASSSPLESRVRVFERLASEVARLNFYAARGKDLPFVQQLEPRMRAGAAKLQQLLSEGLAQALQEGNAPARLHCLQAFAAIGDASDAEEIFRSTVAGPLVSRCISASRDKSPGPSASSSSSSNYPQVMQALADAIEGEVGGIINDTNKSHVGLHIFDFLGNAVLAEADAQLASAMPGAFSVGVPERFVGNYIASQSFVGRLEAMCGDARALGAFRGSAAYQSWQGRWKLSVYYGLCFQNVASALENSLSAAELSAAAANDANPLGLSLQPFIALHRGMQRCLAKEVWVQPLAGSFLRLALQLLARFQTWLLDGLAARSAALSAPAAESGNADKAVSAWAAGAKAEQLCSVRADAEKIIDWLNSDYTQHTERLLAFTSQEALASVQEALHGAGFALSEAADHVISSLVAELVQQCSQVLRQLQGIMVTYRMTSKPKPTKASHYVNGILKDLNTLLATDAAGSLSSDARRTIAQEVVAGVTKQYVTQVRDQLQAMRTAELSLQKVRKGRAAEASADGAKPLSAVDKVNAQLHLDAQEYAMHISKLGIEPKEVPAYLELWDLVAPAE</sequence>
<evidence type="ECO:0000256" key="2">
    <source>
        <dbReference type="ARBA" id="ARBA00007603"/>
    </source>
</evidence>
<keyword evidence="12" id="KW-1185">Reference proteome</keyword>
<evidence type="ECO:0000256" key="4">
    <source>
        <dbReference type="ARBA" id="ARBA00022448"/>
    </source>
</evidence>
<proteinExistence type="inferred from homology"/>
<dbReference type="PANTHER" id="PTHR12961">
    <property type="entry name" value="CONSERVED OLIGOMERIC GOLGI COMPLEX COMPONENT 2"/>
    <property type="match status" value="1"/>
</dbReference>
<keyword evidence="5" id="KW-0653">Protein transport</keyword>
<dbReference type="AlphaFoldDB" id="A0AAV1I942"/>
<name>A0AAV1I942_9CHLO</name>
<dbReference type="InterPro" id="IPR024602">
    <property type="entry name" value="COG_su2_N"/>
</dbReference>
<feature type="domain" description="COG complex component COG2 C-terminal" evidence="10">
    <location>
        <begin position="402"/>
        <end position="709"/>
    </location>
</feature>
<dbReference type="GO" id="GO:0006891">
    <property type="term" value="P:intra-Golgi vesicle-mediated transport"/>
    <property type="evidence" value="ECO:0007669"/>
    <property type="project" value="TreeGrafter"/>
</dbReference>
<comment type="similarity">
    <text evidence="2">Belongs to the COG2 family.</text>
</comment>
<dbReference type="GO" id="GO:0015031">
    <property type="term" value="P:protein transport"/>
    <property type="evidence" value="ECO:0007669"/>
    <property type="project" value="UniProtKB-KW"/>
</dbReference>
<dbReference type="Pfam" id="PF12022">
    <property type="entry name" value="COG2_C"/>
    <property type="match status" value="1"/>
</dbReference>
<dbReference type="InterPro" id="IPR009316">
    <property type="entry name" value="COG2"/>
</dbReference>
<evidence type="ECO:0000256" key="3">
    <source>
        <dbReference type="ARBA" id="ARBA00020977"/>
    </source>
</evidence>
<evidence type="ECO:0000259" key="10">
    <source>
        <dbReference type="Pfam" id="PF12022"/>
    </source>
</evidence>